<evidence type="ECO:0000256" key="4">
    <source>
        <dbReference type="ARBA" id="ARBA00022679"/>
    </source>
</evidence>
<dbReference type="GO" id="GO:0016279">
    <property type="term" value="F:protein-lysine N-methyltransferase activity"/>
    <property type="evidence" value="ECO:0007669"/>
    <property type="project" value="InterPro"/>
</dbReference>
<evidence type="ECO:0000256" key="2">
    <source>
        <dbReference type="ARBA" id="ARBA00022490"/>
    </source>
</evidence>
<dbReference type="GO" id="GO:0032259">
    <property type="term" value="P:methylation"/>
    <property type="evidence" value="ECO:0007669"/>
    <property type="project" value="UniProtKB-KW"/>
</dbReference>
<name>A0A7S4J2M5_9STRA</name>
<evidence type="ECO:0008006" key="6">
    <source>
        <dbReference type="Google" id="ProtNLM"/>
    </source>
</evidence>
<keyword evidence="2" id="KW-0963">Cytoplasm</keyword>
<keyword evidence="4" id="KW-0808">Transferase</keyword>
<organism evidence="5">
    <name type="scientific">Odontella aurita</name>
    <dbReference type="NCBI Taxonomy" id="265563"/>
    <lineage>
        <taxon>Eukaryota</taxon>
        <taxon>Sar</taxon>
        <taxon>Stramenopiles</taxon>
        <taxon>Ochrophyta</taxon>
        <taxon>Bacillariophyta</taxon>
        <taxon>Mediophyceae</taxon>
        <taxon>Biddulphiophycidae</taxon>
        <taxon>Eupodiscales</taxon>
        <taxon>Odontellaceae</taxon>
        <taxon>Odontella</taxon>
    </lineage>
</organism>
<reference evidence="5" key="1">
    <citation type="submission" date="2021-01" db="EMBL/GenBank/DDBJ databases">
        <authorList>
            <person name="Corre E."/>
            <person name="Pelletier E."/>
            <person name="Niang G."/>
            <person name="Scheremetjew M."/>
            <person name="Finn R."/>
            <person name="Kale V."/>
            <person name="Holt S."/>
            <person name="Cochrane G."/>
            <person name="Meng A."/>
            <person name="Brown T."/>
            <person name="Cohen L."/>
        </authorList>
    </citation>
    <scope>NUCLEOTIDE SEQUENCE</scope>
    <source>
        <strain evidence="5">Isolate 1302-5</strain>
    </source>
</reference>
<dbReference type="AlphaFoldDB" id="A0A7S4J2M5"/>
<protein>
    <recommendedName>
        <fullName evidence="6">N6-adenine methyltransferase</fullName>
    </recommendedName>
</protein>
<evidence type="ECO:0000313" key="5">
    <source>
        <dbReference type="EMBL" id="CAE2248919.1"/>
    </source>
</evidence>
<evidence type="ECO:0000256" key="1">
    <source>
        <dbReference type="ARBA" id="ARBA00004496"/>
    </source>
</evidence>
<keyword evidence="3" id="KW-0489">Methyltransferase</keyword>
<proteinExistence type="predicted"/>
<dbReference type="InterPro" id="IPR041370">
    <property type="entry name" value="Mlase_EEF1AKMT1/ZCCHC4"/>
</dbReference>
<accession>A0A7S4J2M5</accession>
<dbReference type="PANTHER" id="PTHR13200">
    <property type="entry name" value="EEF1A LYSINE METHYLTRANSFERASE 1"/>
    <property type="match status" value="1"/>
</dbReference>
<dbReference type="InterPro" id="IPR019369">
    <property type="entry name" value="Efm5/EEF1AKMT1"/>
</dbReference>
<evidence type="ECO:0000256" key="3">
    <source>
        <dbReference type="ARBA" id="ARBA00022603"/>
    </source>
</evidence>
<sequence>MSARHMFADEFIERHDLEQYFWSEATVLGLQKALGYHEDVCCLTTPSLAHAWHEDGREEVLLDLDERFDYLPRFRRFDLRSPEASENENFRVVVVDPPFFYIPMRQIRDAVLTVTRGRTDLPLLIGFLRREEASLMDAFKDFGLRRTKFNLEYATVKPNKWANYALYSNIDLPGIKRLTEKHMRK</sequence>
<comment type="subcellular location">
    <subcellularLocation>
        <location evidence="1">Cytoplasm</location>
    </subcellularLocation>
</comment>
<dbReference type="PANTHER" id="PTHR13200:SF0">
    <property type="entry name" value="EEF1A LYSINE METHYLTRANSFERASE 1"/>
    <property type="match status" value="1"/>
</dbReference>
<dbReference type="Pfam" id="PF10237">
    <property type="entry name" value="N6-adenineMlase"/>
    <property type="match status" value="1"/>
</dbReference>
<gene>
    <name evidence="5" type="ORF">OAUR00152_LOCUS20251</name>
</gene>
<dbReference type="EMBL" id="HBKQ01029754">
    <property type="protein sequence ID" value="CAE2248919.1"/>
    <property type="molecule type" value="Transcribed_RNA"/>
</dbReference>
<dbReference type="GO" id="GO:0005737">
    <property type="term" value="C:cytoplasm"/>
    <property type="evidence" value="ECO:0007669"/>
    <property type="project" value="UniProtKB-SubCell"/>
</dbReference>